<dbReference type="InterPro" id="IPR001128">
    <property type="entry name" value="Cyt_P450"/>
</dbReference>
<comment type="similarity">
    <text evidence="1">Belongs to the cytochrome P450 family.</text>
</comment>
<dbReference type="PANTHER" id="PTHR46696">
    <property type="entry name" value="P450, PUTATIVE (EUROFUNG)-RELATED"/>
    <property type="match status" value="1"/>
</dbReference>
<keyword evidence="3" id="KW-1185">Reference proteome</keyword>
<dbReference type="PANTHER" id="PTHR46696:SF6">
    <property type="entry name" value="P450, PUTATIVE (EUROFUNG)-RELATED"/>
    <property type="match status" value="1"/>
</dbReference>
<dbReference type="PRINTS" id="PR00359">
    <property type="entry name" value="BP450"/>
</dbReference>
<name>A0A3S0CLC8_9FLAO</name>
<dbReference type="GO" id="GO:0016705">
    <property type="term" value="F:oxidoreductase activity, acting on paired donors, with incorporation or reduction of molecular oxygen"/>
    <property type="evidence" value="ECO:0007669"/>
    <property type="project" value="InterPro"/>
</dbReference>
<dbReference type="EMBL" id="RQPJ01000003">
    <property type="protein sequence ID" value="RTE54007.1"/>
    <property type="molecule type" value="Genomic_DNA"/>
</dbReference>
<dbReference type="SUPFAM" id="SSF48264">
    <property type="entry name" value="Cytochrome P450"/>
    <property type="match status" value="1"/>
</dbReference>
<dbReference type="Pfam" id="PF00067">
    <property type="entry name" value="p450"/>
    <property type="match status" value="1"/>
</dbReference>
<dbReference type="AlphaFoldDB" id="A0A3S0CLC8"/>
<dbReference type="InterPro" id="IPR002397">
    <property type="entry name" value="Cyt_P450_B"/>
</dbReference>
<dbReference type="GO" id="GO:0004497">
    <property type="term" value="F:monooxygenase activity"/>
    <property type="evidence" value="ECO:0007669"/>
    <property type="project" value="InterPro"/>
</dbReference>
<dbReference type="OrthoDB" id="9801155at2"/>
<proteinExistence type="inferred from homology"/>
<evidence type="ECO:0000313" key="3">
    <source>
        <dbReference type="Proteomes" id="UP000267585"/>
    </source>
</evidence>
<dbReference type="GO" id="GO:0005506">
    <property type="term" value="F:iron ion binding"/>
    <property type="evidence" value="ECO:0007669"/>
    <property type="project" value="InterPro"/>
</dbReference>
<dbReference type="GO" id="GO:0020037">
    <property type="term" value="F:heme binding"/>
    <property type="evidence" value="ECO:0007669"/>
    <property type="project" value="InterPro"/>
</dbReference>
<comment type="caution">
    <text evidence="2">The sequence shown here is derived from an EMBL/GenBank/DDBJ whole genome shotgun (WGS) entry which is preliminary data.</text>
</comment>
<organism evidence="2 3">
    <name type="scientific">Arenibacter aquaticus</name>
    <dbReference type="NCBI Taxonomy" id="2489054"/>
    <lineage>
        <taxon>Bacteria</taxon>
        <taxon>Pseudomonadati</taxon>
        <taxon>Bacteroidota</taxon>
        <taxon>Flavobacteriia</taxon>
        <taxon>Flavobacteriales</taxon>
        <taxon>Flavobacteriaceae</taxon>
        <taxon>Arenibacter</taxon>
    </lineage>
</organism>
<dbReference type="InterPro" id="IPR036396">
    <property type="entry name" value="Cyt_P450_sf"/>
</dbReference>
<sequence>MEKSELPDPFEKARVEKGFGKLNDQDDPVTMLLRLKDVRKTAHNYKTFQSAAQPGRIVVPSEVNIRDTRQIPFEVDPPVHGEYRAIVEPWFKRPLQAEYQEKLKEQIESLVNECLNNDRVEVVNQFALPLQSRALTLLLNTPFSESETWISWGTHVFRSEGEALDADKANILYDYIDQQIERAIAKPGEDMYSVLLSSDFQGRKLSKEEVKGVMVLTFAGGRDTVINAVTNSIAYLAEYPESLERLRKEPEIAGKAVEEFIRYFSPLTQMGRVVTEDTAVCEHAIKADTRVSLCWASANRDAAVFENPNEIVLDRKINPHVGFGFSHHNCLGATHARQILKILLNTLATKVGSIEIQDYKENIESLDEFERKVGYDRINVKFNKLT</sequence>
<evidence type="ECO:0000313" key="2">
    <source>
        <dbReference type="EMBL" id="RTE54007.1"/>
    </source>
</evidence>
<dbReference type="Proteomes" id="UP000267585">
    <property type="component" value="Unassembled WGS sequence"/>
</dbReference>
<gene>
    <name evidence="2" type="ORF">EHW67_08730</name>
</gene>
<accession>A0A3S0CLC8</accession>
<protein>
    <submittedName>
        <fullName evidence="2">Cytochrome P450</fullName>
    </submittedName>
</protein>
<reference evidence="2 3" key="1">
    <citation type="submission" date="2018-11" db="EMBL/GenBank/DDBJ databases">
        <title>Arenibacter aquaticus sp.nov., a marine bacterium isolated from surface seawater in the South China Sea.</title>
        <authorList>
            <person name="Guo J."/>
            <person name="Sun J."/>
        </authorList>
    </citation>
    <scope>NUCLEOTIDE SEQUENCE [LARGE SCALE GENOMIC DNA]</scope>
    <source>
        <strain evidence="2 3">GUO666</strain>
    </source>
</reference>
<dbReference type="RefSeq" id="WP_126161995.1">
    <property type="nucleotide sequence ID" value="NZ_RQPJ01000003.1"/>
</dbReference>
<dbReference type="Gene3D" id="1.10.630.10">
    <property type="entry name" value="Cytochrome P450"/>
    <property type="match status" value="1"/>
</dbReference>
<evidence type="ECO:0000256" key="1">
    <source>
        <dbReference type="ARBA" id="ARBA00010617"/>
    </source>
</evidence>